<sequence>MDLFKTKYIVYKAPTAEEHNVVYAVDVLNVNAFFSCRFFISTKARADLKTELTERVVHGIVNSAEFRNFWSKKGVELPPYEDGNLTVVRVDKAHKQVYRFNVYSDHLKGVTIPLWVEAYNEEHAGVLLDGVIANLGLSRLSCQAVSVK</sequence>
<gene>
    <name evidence="1" type="ORF">BP63_67</name>
</gene>
<accession>A0A140XG98</accession>
<dbReference type="RefSeq" id="YP_009302986.1">
    <property type="nucleotide sequence ID" value="NC_031250.1"/>
</dbReference>
<organism evidence="1 2">
    <name type="scientific">Salmonella phage BP63</name>
    <dbReference type="NCBI Taxonomy" id="1543205"/>
    <lineage>
        <taxon>Viruses</taxon>
        <taxon>Duplodnaviria</taxon>
        <taxon>Heunggongvirae</taxon>
        <taxon>Uroviricota</taxon>
        <taxon>Caudoviricetes</taxon>
        <taxon>Rosemountvirus</taxon>
        <taxon>Rosemountvirus BP63</taxon>
    </lineage>
</organism>
<dbReference type="KEGG" id="vg:29124445"/>
<evidence type="ECO:0000313" key="1">
    <source>
        <dbReference type="EMBL" id="AIT13888.1"/>
    </source>
</evidence>
<protein>
    <submittedName>
        <fullName evidence="1">Uncharacterized protein</fullName>
    </submittedName>
</protein>
<reference evidence="2" key="1">
    <citation type="submission" date="2014-08" db="EMBL/GenBank/DDBJ databases">
        <authorList>
            <person name="Mandeville R."/>
        </authorList>
    </citation>
    <scope>NUCLEOTIDE SEQUENCE [LARGE SCALE GENOMIC DNA]</scope>
</reference>
<dbReference type="Proteomes" id="UP000203504">
    <property type="component" value="Segment"/>
</dbReference>
<keyword evidence="2" id="KW-1185">Reference proteome</keyword>
<evidence type="ECO:0000313" key="2">
    <source>
        <dbReference type="Proteomes" id="UP000203504"/>
    </source>
</evidence>
<dbReference type="GeneID" id="29124445"/>
<proteinExistence type="predicted"/>
<dbReference type="EMBL" id="KM366099">
    <property type="protein sequence ID" value="AIT13888.1"/>
    <property type="molecule type" value="Genomic_DNA"/>
</dbReference>
<name>A0A140XG98_9CAUD</name>